<dbReference type="EMBL" id="CAJDYZ010011702">
    <property type="protein sequence ID" value="CAD1479865.1"/>
    <property type="molecule type" value="Genomic_DNA"/>
</dbReference>
<dbReference type="OrthoDB" id="10657678at2759"/>
<dbReference type="Proteomes" id="UP000752696">
    <property type="component" value="Unassembled WGS sequence"/>
</dbReference>
<name>A0A6V7HJL2_9HYME</name>
<protein>
    <submittedName>
        <fullName evidence="1">Uncharacterized protein</fullName>
    </submittedName>
</protein>
<comment type="caution">
    <text evidence="1">The sequence shown here is derived from an EMBL/GenBank/DDBJ whole genome shotgun (WGS) entry which is preliminary data.</text>
</comment>
<organism evidence="1 2">
    <name type="scientific">Heterotrigona itama</name>
    <dbReference type="NCBI Taxonomy" id="395501"/>
    <lineage>
        <taxon>Eukaryota</taxon>
        <taxon>Metazoa</taxon>
        <taxon>Ecdysozoa</taxon>
        <taxon>Arthropoda</taxon>
        <taxon>Hexapoda</taxon>
        <taxon>Insecta</taxon>
        <taxon>Pterygota</taxon>
        <taxon>Neoptera</taxon>
        <taxon>Endopterygota</taxon>
        <taxon>Hymenoptera</taxon>
        <taxon>Apocrita</taxon>
        <taxon>Aculeata</taxon>
        <taxon>Apoidea</taxon>
        <taxon>Anthophila</taxon>
        <taxon>Apidae</taxon>
        <taxon>Heterotrigona</taxon>
    </lineage>
</organism>
<gene>
    <name evidence="1" type="ORF">MHI_LOCUS886556</name>
</gene>
<proteinExistence type="predicted"/>
<accession>A0A6V7HJL2</accession>
<evidence type="ECO:0000313" key="1">
    <source>
        <dbReference type="EMBL" id="CAD1479865.1"/>
    </source>
</evidence>
<dbReference type="AlphaFoldDB" id="A0A6V7HJL2"/>
<sequence>MDADSKEDIRAAEWMAQNTKAERGPIEWNNGSSCRYLRVVDLILEVLKLDGIPIDPDSPCGFASLRRRTRKAQFSLRRWSSSLRYTVNFSLLI</sequence>
<evidence type="ECO:0000313" key="2">
    <source>
        <dbReference type="Proteomes" id="UP000752696"/>
    </source>
</evidence>
<reference evidence="1" key="1">
    <citation type="submission" date="2020-07" db="EMBL/GenBank/DDBJ databases">
        <authorList>
            <person name="Nazaruddin N."/>
        </authorList>
    </citation>
    <scope>NUCLEOTIDE SEQUENCE</scope>
</reference>
<keyword evidence="2" id="KW-1185">Reference proteome</keyword>